<gene>
    <name evidence="1" type="ORF">HID58_009176</name>
</gene>
<proteinExistence type="predicted"/>
<protein>
    <submittedName>
        <fullName evidence="1">Uncharacterized protein</fullName>
    </submittedName>
</protein>
<accession>A0ABQ8DRS1</accession>
<keyword evidence="2" id="KW-1185">Reference proteome</keyword>
<evidence type="ECO:0000313" key="2">
    <source>
        <dbReference type="Proteomes" id="UP000824890"/>
    </source>
</evidence>
<evidence type="ECO:0000313" key="1">
    <source>
        <dbReference type="EMBL" id="KAH0932059.1"/>
    </source>
</evidence>
<reference evidence="1 2" key="1">
    <citation type="submission" date="2021-05" db="EMBL/GenBank/DDBJ databases">
        <title>Genome Assembly of Synthetic Allotetraploid Brassica napus Reveals Homoeologous Exchanges between Subgenomes.</title>
        <authorList>
            <person name="Davis J.T."/>
        </authorList>
    </citation>
    <scope>NUCLEOTIDE SEQUENCE [LARGE SCALE GENOMIC DNA]</scope>
    <source>
        <strain evidence="2">cv. Da-Ae</strain>
        <tissue evidence="1">Seedling</tissue>
    </source>
</reference>
<name>A0ABQ8DRS1_BRANA</name>
<dbReference type="Proteomes" id="UP000824890">
    <property type="component" value="Unassembled WGS sequence"/>
</dbReference>
<comment type="caution">
    <text evidence="1">The sequence shown here is derived from an EMBL/GenBank/DDBJ whole genome shotgun (WGS) entry which is preliminary data.</text>
</comment>
<organism evidence="1 2">
    <name type="scientific">Brassica napus</name>
    <name type="common">Rape</name>
    <dbReference type="NCBI Taxonomy" id="3708"/>
    <lineage>
        <taxon>Eukaryota</taxon>
        <taxon>Viridiplantae</taxon>
        <taxon>Streptophyta</taxon>
        <taxon>Embryophyta</taxon>
        <taxon>Tracheophyta</taxon>
        <taxon>Spermatophyta</taxon>
        <taxon>Magnoliopsida</taxon>
        <taxon>eudicotyledons</taxon>
        <taxon>Gunneridae</taxon>
        <taxon>Pentapetalae</taxon>
        <taxon>rosids</taxon>
        <taxon>malvids</taxon>
        <taxon>Brassicales</taxon>
        <taxon>Brassicaceae</taxon>
        <taxon>Brassiceae</taxon>
        <taxon>Brassica</taxon>
    </lineage>
</organism>
<dbReference type="EMBL" id="JAGKQM010000003">
    <property type="protein sequence ID" value="KAH0932059.1"/>
    <property type="molecule type" value="Genomic_DNA"/>
</dbReference>
<sequence length="90" mass="10715">MRLIPLQGGVSTPIKEFWEARNFKHGGELTMVMLRWSRNLFFSNINPFEEKGLADEWDKVGMYLSGNVKKVYEDLYKEMTQLLTRDHFRE</sequence>